<organism evidence="4">
    <name type="scientific">Leptocylindrus danicus</name>
    <dbReference type="NCBI Taxonomy" id="163516"/>
    <lineage>
        <taxon>Eukaryota</taxon>
        <taxon>Sar</taxon>
        <taxon>Stramenopiles</taxon>
        <taxon>Ochrophyta</taxon>
        <taxon>Bacillariophyta</taxon>
        <taxon>Coscinodiscophyceae</taxon>
        <taxon>Chaetocerotophycidae</taxon>
        <taxon>Leptocylindrales</taxon>
        <taxon>Leptocylindraceae</taxon>
        <taxon>Leptocylindrus</taxon>
    </lineage>
</organism>
<accession>A0A7S2JZF2</accession>
<keyword evidence="2" id="KW-0472">Membrane</keyword>
<evidence type="ECO:0000256" key="1">
    <source>
        <dbReference type="SAM" id="MobiDB-lite"/>
    </source>
</evidence>
<evidence type="ECO:0000313" key="4">
    <source>
        <dbReference type="EMBL" id="CAD9561025.1"/>
    </source>
</evidence>
<feature type="transmembrane region" description="Helical" evidence="2">
    <location>
        <begin position="488"/>
        <end position="508"/>
    </location>
</feature>
<feature type="region of interest" description="Disordered" evidence="1">
    <location>
        <begin position="545"/>
        <end position="566"/>
    </location>
</feature>
<feature type="compositionally biased region" description="Low complexity" evidence="1">
    <location>
        <begin position="717"/>
        <end position="743"/>
    </location>
</feature>
<feature type="compositionally biased region" description="Low complexity" evidence="1">
    <location>
        <begin position="635"/>
        <end position="655"/>
    </location>
</feature>
<feature type="chain" id="PRO_5031074712" evidence="3">
    <location>
        <begin position="19"/>
        <end position="751"/>
    </location>
</feature>
<feature type="compositionally biased region" description="Low complexity" evidence="1">
    <location>
        <begin position="155"/>
        <end position="218"/>
    </location>
</feature>
<feature type="compositionally biased region" description="Low complexity" evidence="1">
    <location>
        <begin position="92"/>
        <end position="108"/>
    </location>
</feature>
<evidence type="ECO:0000256" key="2">
    <source>
        <dbReference type="SAM" id="Phobius"/>
    </source>
</evidence>
<feature type="compositionally biased region" description="Basic and acidic residues" evidence="1">
    <location>
        <begin position="585"/>
        <end position="594"/>
    </location>
</feature>
<feature type="compositionally biased region" description="Polar residues" evidence="1">
    <location>
        <begin position="58"/>
        <end position="67"/>
    </location>
</feature>
<gene>
    <name evidence="4" type="ORF">LDAN0321_LOCUS2842</name>
</gene>
<dbReference type="EMBL" id="HBGY01004715">
    <property type="protein sequence ID" value="CAD9561025.1"/>
    <property type="molecule type" value="Transcribed_RNA"/>
</dbReference>
<feature type="region of interest" description="Disordered" evidence="1">
    <location>
        <begin position="585"/>
        <end position="661"/>
    </location>
</feature>
<feature type="compositionally biased region" description="Low complexity" evidence="1">
    <location>
        <begin position="614"/>
        <end position="627"/>
    </location>
</feature>
<feature type="signal peptide" evidence="3">
    <location>
        <begin position="1"/>
        <end position="18"/>
    </location>
</feature>
<proteinExistence type="predicted"/>
<feature type="region of interest" description="Disordered" evidence="1">
    <location>
        <begin position="695"/>
        <end position="751"/>
    </location>
</feature>
<evidence type="ECO:0000256" key="3">
    <source>
        <dbReference type="SAM" id="SignalP"/>
    </source>
</evidence>
<reference evidence="4" key="1">
    <citation type="submission" date="2021-01" db="EMBL/GenBank/DDBJ databases">
        <authorList>
            <person name="Corre E."/>
            <person name="Pelletier E."/>
            <person name="Niang G."/>
            <person name="Scheremetjew M."/>
            <person name="Finn R."/>
            <person name="Kale V."/>
            <person name="Holt S."/>
            <person name="Cochrane G."/>
            <person name="Meng A."/>
            <person name="Brown T."/>
            <person name="Cohen L."/>
        </authorList>
    </citation>
    <scope>NUCLEOTIDE SEQUENCE</scope>
    <source>
        <strain evidence="4">B650</strain>
    </source>
</reference>
<protein>
    <submittedName>
        <fullName evidence="4">Uncharacterized protein</fullName>
    </submittedName>
</protein>
<dbReference type="AlphaFoldDB" id="A0A7S2JZF2"/>
<sequence>MSCAAIGSICCCCCCCCAKIKCALNESIVEMPPPVVAACWWNDDDDDDDDYNAYNTKEVTRTTTTSAPMKPPTPQQHETFKKGSGKGKSKNKPAPSFSPSVSFMPSISTQPSTLPSASPTDVPSVIPTVSPSDLPSFSPSHAPTRAPSYSPTDLPSVRPSVTPTSAPTVSTQPSASPTDVPSNVPSTVPSSLPSDSPSDVPSVTPSDVPSVTPSVTPSISMEPSIAPSTVPSLVPSTVPSVAPSMVRVVRDGSVRYCVDDVNADDDVSSGSNVLEDNVSVLVQFEYEMEYSSSNAASGNSVNDLVSNVEDDMLEDVTDLVLDCNNNAAAAASNRLLRHHRHHRVLQDTTTTKADILAINSDPADQVLDINAKSCQLSSSSTSTSSCSVVQSMLTIYVAPNTNPTTARRYTLAVLETHLNSNPYAAVSDVSNENSSIQILSTKYRGAPPIDALGSNGNSNSNTNTDNFGTSAAQDVHSILGGNNGEDGIVIFSVVLVVLVVGLVLGALYKQYGVSDVGFVSTAEDSKHSTRGITSKLQKSYADLDDDSLSDQNQQHGNRSRRNYFGGSFGGSGAGRFKNYHVEIDQERSQTHDSSAEFYMGDDADSNGWEQCDTPSPRSQAQAQAQPRVGYQYHGDTTPTTNNSQNDDSSSDSFSSLPHRQQRRSITAWDNVHEEDLFLSQEPGFEVQVERPEVLGLSPDHYSNRNLQRRNSYGGGEASSAASSNTMPRTRSTPTRSRGGSRPSYHPDTVDL</sequence>
<feature type="region of interest" description="Disordered" evidence="1">
    <location>
        <begin position="58"/>
        <end position="231"/>
    </location>
</feature>
<keyword evidence="2" id="KW-1133">Transmembrane helix</keyword>
<feature type="compositionally biased region" description="Polar residues" evidence="1">
    <location>
        <begin position="109"/>
        <end position="153"/>
    </location>
</feature>
<keyword evidence="3" id="KW-0732">Signal</keyword>
<name>A0A7S2JZF2_9STRA</name>
<keyword evidence="2" id="KW-0812">Transmembrane</keyword>